<feature type="binding site" evidence="10">
    <location>
        <position position="235"/>
    </location>
    <ligand>
        <name>substrate</name>
    </ligand>
</feature>
<dbReference type="SUPFAM" id="SSF51690">
    <property type="entry name" value="Nicotinate/Quinolinate PRTase C-terminal domain-like"/>
    <property type="match status" value="1"/>
</dbReference>
<organism evidence="13 14">
    <name type="scientific">secondary endosymbiont of Heteropsylla cubana</name>
    <dbReference type="NCBI Taxonomy" id="134287"/>
    <lineage>
        <taxon>Bacteria</taxon>
        <taxon>Pseudomonadati</taxon>
        <taxon>Pseudomonadota</taxon>
        <taxon>Gammaproteobacteria</taxon>
        <taxon>Enterobacterales</taxon>
        <taxon>Enterobacteriaceae</taxon>
        <taxon>aphid secondary symbionts</taxon>
    </lineage>
</organism>
<feature type="domain" description="Quinolinate phosphoribosyl transferase C-terminal" evidence="11">
    <location>
        <begin position="130"/>
        <end position="294"/>
    </location>
</feature>
<dbReference type="SUPFAM" id="SSF54675">
    <property type="entry name" value="Nicotinate/Quinolinate PRTase N-terminal domain-like"/>
    <property type="match status" value="1"/>
</dbReference>
<evidence type="ECO:0000259" key="11">
    <source>
        <dbReference type="Pfam" id="PF01729"/>
    </source>
</evidence>
<dbReference type="PATRIC" id="fig|134287.3.peg.331"/>
<evidence type="ECO:0000256" key="10">
    <source>
        <dbReference type="PIRSR" id="PIRSR006250-1"/>
    </source>
</evidence>
<sequence length="296" mass="32311">MSIHSYKVNRYRAKLLSRIQEDIPLSVNMALKEDLGGNVDAHADVSALLLPVESKAKAIIFAREHGIFCGQLWLEEVFKQLGGGVAIEWFVKDGDKVFPNHSLCRLSGSTRLLLTGERTALNFIQMLCGVASEVRRYVAAIADTTTTVVDTRKTIPGLRTALKYAVLCGGGSNHRLGLDDAFLIKENHIIAAGSISNAIAGALALSNDLPVEVEVESLNELVQALDAGADIIMLDNFNYHDIRKAVEITRKRSVLEVSGNITLATLRDYALTGVDYISVGALTKHLRALDLSMRFH</sequence>
<evidence type="ECO:0000256" key="8">
    <source>
        <dbReference type="ARBA" id="ARBA00033102"/>
    </source>
</evidence>
<feature type="binding site" evidence="10">
    <location>
        <position position="185"/>
    </location>
    <ligand>
        <name>substrate</name>
    </ligand>
</feature>
<dbReference type="EMBL" id="CP003547">
    <property type="protein sequence ID" value="AFP85647.1"/>
    <property type="molecule type" value="Genomic_DNA"/>
</dbReference>
<dbReference type="GO" id="GO:0004514">
    <property type="term" value="F:nicotinate-nucleotide diphosphorylase (carboxylating) activity"/>
    <property type="evidence" value="ECO:0007669"/>
    <property type="project" value="UniProtKB-EC"/>
</dbReference>
<dbReference type="Pfam" id="PF01729">
    <property type="entry name" value="QRPTase_C"/>
    <property type="match status" value="1"/>
</dbReference>
<dbReference type="InterPro" id="IPR013785">
    <property type="entry name" value="Aldolase_TIM"/>
</dbReference>
<feature type="binding site" evidence="10">
    <location>
        <begin position="279"/>
        <end position="281"/>
    </location>
    <ligand>
        <name>substrate</name>
    </ligand>
</feature>
<evidence type="ECO:0000256" key="6">
    <source>
        <dbReference type="ARBA" id="ARBA00022676"/>
    </source>
</evidence>
<evidence type="ECO:0000256" key="9">
    <source>
        <dbReference type="PIRNR" id="PIRNR006250"/>
    </source>
</evidence>
<evidence type="ECO:0000256" key="4">
    <source>
        <dbReference type="ARBA" id="ARBA00011944"/>
    </source>
</evidence>
<dbReference type="NCBIfam" id="TIGR00078">
    <property type="entry name" value="nadC"/>
    <property type="match status" value="1"/>
</dbReference>
<dbReference type="CDD" id="cd01572">
    <property type="entry name" value="QPRTase"/>
    <property type="match status" value="1"/>
</dbReference>
<reference evidence="13 14" key="1">
    <citation type="journal article" date="2012" name="Mol. Biol. Evol.">
        <title>Genome reduction and co-evolution between the primary and secondary bacterial symbionts of psyllids.</title>
        <authorList>
            <person name="Sloan D.B."/>
            <person name="Moran N.A."/>
        </authorList>
    </citation>
    <scope>NUCLEOTIDE SEQUENCE [LARGE SCALE GENOMIC DNA]</scope>
    <source>
        <strain evidence="13">Hcub_S</strain>
    </source>
</reference>
<evidence type="ECO:0000313" key="14">
    <source>
        <dbReference type="Proteomes" id="UP000003937"/>
    </source>
</evidence>
<dbReference type="KEGG" id="sehc:A35E_00349"/>
<evidence type="ECO:0000256" key="1">
    <source>
        <dbReference type="ARBA" id="ARBA00003237"/>
    </source>
</evidence>
<dbReference type="FunFam" id="3.20.20.70:FF:000030">
    <property type="entry name" value="Nicotinate-nucleotide pyrophosphorylase, carboxylating"/>
    <property type="match status" value="1"/>
</dbReference>
<evidence type="ECO:0000259" key="12">
    <source>
        <dbReference type="Pfam" id="PF02749"/>
    </source>
</evidence>
<evidence type="ECO:0000256" key="7">
    <source>
        <dbReference type="ARBA" id="ARBA00022679"/>
    </source>
</evidence>
<keyword evidence="5" id="KW-0662">Pyridine nucleotide biosynthesis</keyword>
<dbReference type="RefSeq" id="WP_014888944.1">
    <property type="nucleotide sequence ID" value="NC_018420.1"/>
</dbReference>
<comment type="function">
    <text evidence="1">Involved in the catabolism of quinolinic acid (QA).</text>
</comment>
<proteinExistence type="inferred from homology"/>
<dbReference type="InterPro" id="IPR002638">
    <property type="entry name" value="Quinolinate_PRibosylTrfase_C"/>
</dbReference>
<feature type="binding site" evidence="10">
    <location>
        <position position="214"/>
    </location>
    <ligand>
        <name>substrate</name>
    </ligand>
</feature>
<feature type="domain" description="Quinolinate phosphoribosyl transferase N-terminal" evidence="12">
    <location>
        <begin position="51"/>
        <end position="128"/>
    </location>
</feature>
<feature type="binding site" evidence="10">
    <location>
        <position position="118"/>
    </location>
    <ligand>
        <name>substrate</name>
    </ligand>
</feature>
<dbReference type="OrthoDB" id="9782546at2"/>
<keyword evidence="14" id="KW-1185">Reference proteome</keyword>
<evidence type="ECO:0000256" key="3">
    <source>
        <dbReference type="ARBA" id="ARBA00009400"/>
    </source>
</evidence>
<dbReference type="PANTHER" id="PTHR32179:SF3">
    <property type="entry name" value="NICOTINATE-NUCLEOTIDE PYROPHOSPHORYLASE [CARBOXYLATING]"/>
    <property type="match status" value="1"/>
</dbReference>
<comment type="similarity">
    <text evidence="3 9">Belongs to the NadC/ModD family.</text>
</comment>
<dbReference type="InterPro" id="IPR037128">
    <property type="entry name" value="Quinolinate_PRibosylTase_N_sf"/>
</dbReference>
<accession>J3TGP1</accession>
<keyword evidence="6 9" id="KW-0328">Glycosyltransferase</keyword>
<gene>
    <name evidence="13" type="ORF">A35E_00349</name>
</gene>
<dbReference type="Gene3D" id="3.90.1170.20">
    <property type="entry name" value="Quinolinate phosphoribosyl transferase, N-terminal domain"/>
    <property type="match status" value="1"/>
</dbReference>
<dbReference type="InterPro" id="IPR004393">
    <property type="entry name" value="NadC"/>
</dbReference>
<dbReference type="HOGENOM" id="CLU_039622_0_3_6"/>
<dbReference type="GO" id="GO:0034213">
    <property type="term" value="P:quinolinate catabolic process"/>
    <property type="evidence" value="ECO:0007669"/>
    <property type="project" value="TreeGrafter"/>
</dbReference>
<dbReference type="UniPathway" id="UPA00253">
    <property type="reaction ID" value="UER00331"/>
</dbReference>
<dbReference type="EC" id="2.4.2.19" evidence="4"/>
<keyword evidence="7 9" id="KW-0808">Transferase</keyword>
<comment type="pathway">
    <text evidence="2">Cofactor biosynthesis; NAD(+) biosynthesis; nicotinate D-ribonucleotide from quinolinate: step 1/1.</text>
</comment>
<feature type="binding site" evidence="10">
    <location>
        <begin position="151"/>
        <end position="153"/>
    </location>
    <ligand>
        <name>substrate</name>
    </ligand>
</feature>
<dbReference type="InterPro" id="IPR027277">
    <property type="entry name" value="NadC/ModD"/>
</dbReference>
<evidence type="ECO:0000313" key="13">
    <source>
        <dbReference type="EMBL" id="AFP85647.1"/>
    </source>
</evidence>
<protein>
    <recommendedName>
        <fullName evidence="4">nicotinate-nucleotide diphosphorylase (carboxylating)</fullName>
        <ecNumber evidence="4">2.4.2.19</ecNumber>
    </recommendedName>
    <alternativeName>
        <fullName evidence="8">Quinolinate phosphoribosyltransferase [decarboxylating]</fullName>
    </alternativeName>
</protein>
<dbReference type="AlphaFoldDB" id="J3TGP1"/>
<dbReference type="Proteomes" id="UP000003937">
    <property type="component" value="Chromosome"/>
</dbReference>
<dbReference type="InterPro" id="IPR036068">
    <property type="entry name" value="Nicotinate_pribotase-like_C"/>
</dbReference>
<dbReference type="GO" id="GO:0005737">
    <property type="term" value="C:cytoplasm"/>
    <property type="evidence" value="ECO:0007669"/>
    <property type="project" value="TreeGrafter"/>
</dbReference>
<dbReference type="InterPro" id="IPR022412">
    <property type="entry name" value="Quinolinate_PRibosylTrfase_N"/>
</dbReference>
<dbReference type="Gene3D" id="3.20.20.70">
    <property type="entry name" value="Aldolase class I"/>
    <property type="match status" value="1"/>
</dbReference>
<dbReference type="Pfam" id="PF02749">
    <property type="entry name" value="QRPTase_N"/>
    <property type="match status" value="1"/>
</dbReference>
<dbReference type="GO" id="GO:0009435">
    <property type="term" value="P:NAD+ biosynthetic process"/>
    <property type="evidence" value="ECO:0007669"/>
    <property type="project" value="UniProtKB-UniPathway"/>
</dbReference>
<dbReference type="PIRSF" id="PIRSF006250">
    <property type="entry name" value="NadC_ModD"/>
    <property type="match status" value="1"/>
</dbReference>
<feature type="binding site" evidence="10">
    <location>
        <begin position="258"/>
        <end position="260"/>
    </location>
    <ligand>
        <name>substrate</name>
    </ligand>
</feature>
<dbReference type="STRING" id="134287.A35E_00349"/>
<dbReference type="PANTHER" id="PTHR32179">
    <property type="entry name" value="NICOTINATE-NUCLEOTIDE PYROPHOSPHORYLASE [CARBOXYLATING]"/>
    <property type="match status" value="1"/>
</dbReference>
<evidence type="ECO:0000256" key="2">
    <source>
        <dbReference type="ARBA" id="ARBA00004893"/>
    </source>
</evidence>
<name>J3TGP1_9ENTR</name>
<feature type="binding site" evidence="10">
    <location>
        <position position="175"/>
    </location>
    <ligand>
        <name>substrate</name>
    </ligand>
</feature>
<evidence type="ECO:0000256" key="5">
    <source>
        <dbReference type="ARBA" id="ARBA00022642"/>
    </source>
</evidence>